<dbReference type="PROSITE" id="PS00518">
    <property type="entry name" value="ZF_RING_1"/>
    <property type="match status" value="1"/>
</dbReference>
<evidence type="ECO:0000313" key="8">
    <source>
        <dbReference type="Proteomes" id="UP001642487"/>
    </source>
</evidence>
<evidence type="ECO:0000259" key="6">
    <source>
        <dbReference type="PROSITE" id="PS50089"/>
    </source>
</evidence>
<feature type="region of interest" description="Disordered" evidence="5">
    <location>
        <begin position="671"/>
        <end position="692"/>
    </location>
</feature>
<reference evidence="7 8" key="1">
    <citation type="submission" date="2024-03" db="EMBL/GenBank/DDBJ databases">
        <authorList>
            <person name="Gkanogiannis A."/>
            <person name="Becerra Lopez-Lavalle L."/>
        </authorList>
    </citation>
    <scope>NUCLEOTIDE SEQUENCE [LARGE SCALE GENOMIC DNA]</scope>
</reference>
<evidence type="ECO:0000313" key="7">
    <source>
        <dbReference type="EMBL" id="CAK9326980.1"/>
    </source>
</evidence>
<evidence type="ECO:0000256" key="4">
    <source>
        <dbReference type="PROSITE-ProRule" id="PRU00175"/>
    </source>
</evidence>
<feature type="compositionally biased region" description="Polar residues" evidence="5">
    <location>
        <begin position="194"/>
        <end position="208"/>
    </location>
</feature>
<feature type="compositionally biased region" description="Low complexity" evidence="5">
    <location>
        <begin position="580"/>
        <end position="590"/>
    </location>
</feature>
<keyword evidence="8" id="KW-1185">Reference proteome</keyword>
<dbReference type="SUPFAM" id="SSF57850">
    <property type="entry name" value="RING/U-box"/>
    <property type="match status" value="1"/>
</dbReference>
<keyword evidence="3" id="KW-0862">Zinc</keyword>
<dbReference type="PANTHER" id="PTHR37393:SF1">
    <property type="entry name" value="AT-RICH INTERACTIVE DOMAIN-CONTAINING PROTEIN 1A-LIKE"/>
    <property type="match status" value="1"/>
</dbReference>
<dbReference type="InterPro" id="IPR013083">
    <property type="entry name" value="Znf_RING/FYVE/PHD"/>
</dbReference>
<feature type="compositionally biased region" description="Polar residues" evidence="5">
    <location>
        <begin position="480"/>
        <end position="491"/>
    </location>
</feature>
<keyword evidence="2 4" id="KW-0863">Zinc-finger</keyword>
<evidence type="ECO:0000256" key="5">
    <source>
        <dbReference type="SAM" id="MobiDB-lite"/>
    </source>
</evidence>
<dbReference type="PANTHER" id="PTHR37393">
    <property type="entry name" value="AT-RICH INTERACTIVE DOMAIN-CONTAINING PROTEIN 1A-LIKE"/>
    <property type="match status" value="1"/>
</dbReference>
<feature type="compositionally biased region" description="Basic and acidic residues" evidence="5">
    <location>
        <begin position="741"/>
        <end position="754"/>
    </location>
</feature>
<feature type="region of interest" description="Disordered" evidence="5">
    <location>
        <begin position="714"/>
        <end position="829"/>
    </location>
</feature>
<dbReference type="InterPro" id="IPR001841">
    <property type="entry name" value="Znf_RING"/>
</dbReference>
<feature type="compositionally biased region" description="Polar residues" evidence="5">
    <location>
        <begin position="978"/>
        <end position="994"/>
    </location>
</feature>
<feature type="compositionally biased region" description="Polar residues" evidence="5">
    <location>
        <begin position="716"/>
        <end position="736"/>
    </location>
</feature>
<feature type="region of interest" description="Disordered" evidence="5">
    <location>
        <begin position="397"/>
        <end position="520"/>
    </location>
</feature>
<feature type="region of interest" description="Disordered" evidence="5">
    <location>
        <begin position="188"/>
        <end position="246"/>
    </location>
</feature>
<feature type="compositionally biased region" description="Low complexity" evidence="5">
    <location>
        <begin position="409"/>
        <end position="479"/>
    </location>
</feature>
<feature type="region of interest" description="Disordered" evidence="5">
    <location>
        <begin position="580"/>
        <end position="609"/>
    </location>
</feature>
<dbReference type="Gene3D" id="3.30.40.10">
    <property type="entry name" value="Zinc/RING finger domain, C3HC4 (zinc finger)"/>
    <property type="match status" value="1"/>
</dbReference>
<feature type="region of interest" description="Disordered" evidence="5">
    <location>
        <begin position="974"/>
        <end position="1059"/>
    </location>
</feature>
<feature type="compositionally biased region" description="Basic and acidic residues" evidence="5">
    <location>
        <begin position="1529"/>
        <end position="1540"/>
    </location>
</feature>
<gene>
    <name evidence="7" type="ORF">CITCOLO1_LOCUS19346</name>
</gene>
<proteinExistence type="predicted"/>
<dbReference type="Proteomes" id="UP001642487">
    <property type="component" value="Chromosome 8"/>
</dbReference>
<feature type="compositionally biased region" description="Basic and acidic residues" evidence="5">
    <location>
        <begin position="781"/>
        <end position="800"/>
    </location>
</feature>
<evidence type="ECO:0000256" key="3">
    <source>
        <dbReference type="ARBA" id="ARBA00022833"/>
    </source>
</evidence>
<dbReference type="InterPro" id="IPR017907">
    <property type="entry name" value="Znf_RING_CS"/>
</dbReference>
<feature type="region of interest" description="Disordered" evidence="5">
    <location>
        <begin position="1520"/>
        <end position="1552"/>
    </location>
</feature>
<evidence type="ECO:0000256" key="2">
    <source>
        <dbReference type="ARBA" id="ARBA00022771"/>
    </source>
</evidence>
<protein>
    <recommendedName>
        <fullName evidence="6">RING-type domain-containing protein</fullName>
    </recommendedName>
</protein>
<feature type="compositionally biased region" description="Low complexity" evidence="5">
    <location>
        <begin position="492"/>
        <end position="508"/>
    </location>
</feature>
<feature type="compositionally biased region" description="Low complexity" evidence="5">
    <location>
        <begin position="214"/>
        <end position="240"/>
    </location>
</feature>
<name>A0ABP0Z5C2_9ROSI</name>
<feature type="region of interest" description="Disordered" evidence="5">
    <location>
        <begin position="1157"/>
        <end position="1176"/>
    </location>
</feature>
<dbReference type="SUPFAM" id="SSF49599">
    <property type="entry name" value="TRAF domain-like"/>
    <property type="match status" value="1"/>
</dbReference>
<keyword evidence="1" id="KW-0479">Metal-binding</keyword>
<feature type="region of interest" description="Disordered" evidence="5">
    <location>
        <begin position="844"/>
        <end position="961"/>
    </location>
</feature>
<feature type="domain" description="RING-type" evidence="6">
    <location>
        <begin position="57"/>
        <end position="96"/>
    </location>
</feature>
<dbReference type="EMBL" id="OZ021742">
    <property type="protein sequence ID" value="CAK9326980.1"/>
    <property type="molecule type" value="Genomic_DNA"/>
</dbReference>
<feature type="region of interest" description="Disordered" evidence="5">
    <location>
        <begin position="291"/>
        <end position="364"/>
    </location>
</feature>
<evidence type="ECO:0000256" key="1">
    <source>
        <dbReference type="ARBA" id="ARBA00022723"/>
    </source>
</evidence>
<feature type="compositionally biased region" description="Low complexity" evidence="5">
    <location>
        <begin position="318"/>
        <end position="359"/>
    </location>
</feature>
<organism evidence="7 8">
    <name type="scientific">Citrullus colocynthis</name>
    <name type="common">colocynth</name>
    <dbReference type="NCBI Taxonomy" id="252529"/>
    <lineage>
        <taxon>Eukaryota</taxon>
        <taxon>Viridiplantae</taxon>
        <taxon>Streptophyta</taxon>
        <taxon>Embryophyta</taxon>
        <taxon>Tracheophyta</taxon>
        <taxon>Spermatophyta</taxon>
        <taxon>Magnoliopsida</taxon>
        <taxon>eudicotyledons</taxon>
        <taxon>Gunneridae</taxon>
        <taxon>Pentapetalae</taxon>
        <taxon>rosids</taxon>
        <taxon>fabids</taxon>
        <taxon>Cucurbitales</taxon>
        <taxon>Cucurbitaceae</taxon>
        <taxon>Benincaseae</taxon>
        <taxon>Citrullus</taxon>
    </lineage>
</organism>
<feature type="compositionally biased region" description="Basic and acidic residues" evidence="5">
    <location>
        <begin position="844"/>
        <end position="876"/>
    </location>
</feature>
<accession>A0ABP0Z5C2</accession>
<dbReference type="CDD" id="cd16449">
    <property type="entry name" value="RING-HC"/>
    <property type="match status" value="1"/>
</dbReference>
<feature type="compositionally biased region" description="Low complexity" evidence="5">
    <location>
        <begin position="918"/>
        <end position="933"/>
    </location>
</feature>
<feature type="compositionally biased region" description="Polar residues" evidence="5">
    <location>
        <begin position="307"/>
        <end position="317"/>
    </location>
</feature>
<feature type="compositionally biased region" description="Basic and acidic residues" evidence="5">
    <location>
        <begin position="897"/>
        <end position="908"/>
    </location>
</feature>
<feature type="compositionally biased region" description="Low complexity" evidence="5">
    <location>
        <begin position="291"/>
        <end position="304"/>
    </location>
</feature>
<sequence>MFIYSSSALIGLSSLSLSRSFENVVDAVGLQQKVNLSMGFDNECILNIQSLAGEYFCPVCRLLVYPHEALQSQCTHLYCKPCLTYVVSTTRACPYDGYLVTEADSKPLVESNKTLAETIGKIAVHCLYHRSGCTWQGPLSDCVTHCSGCAFGNSPVLCNRCGIQLVHRQVQEHAQTCPGVQQPQAQQADGAQGITASGTAAASDQAQSAGMGKSQAQSSQSVAVSAPAQDPNQQANASSQGPAVVQAAAPTSEQWYQQQQQQYQQYYQQYPGYDSYQQQYQHYYPYQQQAGVQYQQPQPSQALPSHVATQQPSQAYIQPQTQPQPQPQSQTQVPVHHQAQAQAQAQPQSLSQPQPLTQPHGQSQLHLHAQTAAVGQSQNQGQVNPQQQVYHAATLHSQVQPQGHPPAPGQAQPQPQSYPQVQPNSQQPVHMAQYQQSHSQIPHSQAQIQQQVHSSFHPPHHSVSQPPSQSQPPAQHHSQLPNPQINQSLSMTPNAQPQTQNPPAYAATGYPSYPQPQNHQQMQLGVPQNVPSVHAQGGAHQQSQPLVQLQSQLPQPPPMRPSQPPLYQNQQQPIILPSSSQVQNVSAAQQLHIHSHSQQPGGPGQPANQRPVMQLVSQSASQQVVHQHQHFGQQGQFMQHQLHMTPQMRPPGPPNSLSQHYHGYAHLQHNANLPHGMQHNPSQSSEGRHLVPNQGVQSIPYSQSMVGVPVRPMQHGANQPTIKQGHTFGNNSNQVQLPDGFGERKLEKGLDGRESGSSSQNDAKRAANHLDVSSNLGAEAGDLKTEKSEASLKVPDDKGRYAIGDKSIHADASTEPIPQNGAMDSLHVGDSGKTKLVEVKAEVTESTFDHSSNDKLGEVSIQDQKDLGTEPKKMEDLVIENKGNQEGFPQKISSQDTELREEQSKKMQNDTSGTLHPSSGTNEGQQGGTTTSSLILGSPGTLNRHGYQDKNLPQTGGTQIGAALTSHPASLVAHTRHQTPPSSYVSSALQQGATAPSLPGPPPGPYHQAQLSNNPSMQVRPRAPGLVAHPGQPFNPSEPFLPGGIPESGSAPSFGRGLGHYAPQQALERSIGSQATYSLSQPSASQGGSKISIGDPVGAHFLSKLPGAFDSRGLLHAPETQIGVQRPIHPLEAEIFSNQRPRLDSHVPEHRPPHLTGIPPNVLSLNGAPGPDSSSKLGLRDERFKLMHEEQLNPFLLDTARRPINQTDGEDVLRQFPRPSHLESDLAQRIGNYSLRPFDRGVHGQNYDTGLTIDGAAASRNLPSRHMGGALHPSDAEGPIGFYEDSIGQADRSRGHSDFPAPGSYGRRFVDGFGPRSPLHEYHGRGFGGHPGFASVEEIDGQDFPRHFGDPLSFRESRFPIFRSHLQRGDFEGSGNFRMSEHLRTGDLIGQDRHFGPRSLPGHLRLGELTAFGSHPGHSRIGDLSVLGNFEPFGGGHRPNHPRLGEPGFRSSFSRQGLADDGRFFTGDVESFDNSRKRKPTSMGWCRICKIDCETVEGLELHSQTREHQKMAMDMVQSIKQNAKKHKVTPNDHSSEDGKSKNVGLESRGKKH</sequence>
<dbReference type="PROSITE" id="PS50089">
    <property type="entry name" value="ZF_RING_2"/>
    <property type="match status" value="1"/>
</dbReference>